<organism evidence="1">
    <name type="scientific">Arion vulgaris</name>
    <dbReference type="NCBI Taxonomy" id="1028688"/>
    <lineage>
        <taxon>Eukaryota</taxon>
        <taxon>Metazoa</taxon>
        <taxon>Spiralia</taxon>
        <taxon>Lophotrochozoa</taxon>
        <taxon>Mollusca</taxon>
        <taxon>Gastropoda</taxon>
        <taxon>Heterobranchia</taxon>
        <taxon>Euthyneura</taxon>
        <taxon>Panpulmonata</taxon>
        <taxon>Eupulmonata</taxon>
        <taxon>Stylommatophora</taxon>
        <taxon>Helicina</taxon>
        <taxon>Arionoidea</taxon>
        <taxon>Arionidae</taxon>
        <taxon>Arion</taxon>
    </lineage>
</organism>
<sequence>MSQSYNGSHCYISGTENADKLAKAGRRLPQTDYEISYEEAKTTIGWQYREK</sequence>
<accession>A0A0B7AFL3</accession>
<proteinExistence type="predicted"/>
<feature type="non-terminal residue" evidence="1">
    <location>
        <position position="51"/>
    </location>
</feature>
<dbReference type="EMBL" id="HACG01031845">
    <property type="protein sequence ID" value="CEK78710.1"/>
    <property type="molecule type" value="Transcribed_RNA"/>
</dbReference>
<dbReference type="AlphaFoldDB" id="A0A0B7AFL3"/>
<reference evidence="1" key="1">
    <citation type="submission" date="2014-12" db="EMBL/GenBank/DDBJ databases">
        <title>Insight into the proteome of Arion vulgaris.</title>
        <authorList>
            <person name="Aradska J."/>
            <person name="Bulat T."/>
            <person name="Smidak R."/>
            <person name="Sarate P."/>
            <person name="Gangsoo J."/>
            <person name="Sialana F."/>
            <person name="Bilban M."/>
            <person name="Lubec G."/>
        </authorList>
    </citation>
    <scope>NUCLEOTIDE SEQUENCE</scope>
    <source>
        <tissue evidence="1">Skin</tissue>
    </source>
</reference>
<name>A0A0B7AFL3_9EUPU</name>
<protein>
    <submittedName>
        <fullName evidence="1">Uncharacterized protein</fullName>
    </submittedName>
</protein>
<gene>
    <name evidence="1" type="primary">ORF111537</name>
</gene>
<evidence type="ECO:0000313" key="1">
    <source>
        <dbReference type="EMBL" id="CEK78710.1"/>
    </source>
</evidence>